<sequence>MYFDNVSILGMGYVDAPHRISSASIEEQLKDNIQRFGMRPNLIESLTGISARRFWDPGVQPSDAATQASVRALEDAGIPKDKIGVLISTSVSKDFIEPSVAALVHGNLGLKSECLNFDVGNACLAFLNAMTIAGNMIERGQVDYALVVCGESSRDIVEHTLPRLQAPDVEEKYFRDRFATLTLGSGGVAMVLTHSRLAPEGHRFLGGVSLAATHHSRLCLGQNHDMTTDASTLLMAGLQLAAETYERAKEQQDWHKKDFRQYIMHQVGEVHLRKCAEILNVPHEKVPRIFPEFGNVGPASIPLTLAKVAEQGEIQAGDRVAFMGIGSGLNCAMMEVLW</sequence>
<comment type="caution">
    <text evidence="5">The sequence shown here is derived from an EMBL/GenBank/DDBJ whole genome shotgun (WGS) entry which is preliminary data.</text>
</comment>
<evidence type="ECO:0000313" key="5">
    <source>
        <dbReference type="EMBL" id="PIW14228.1"/>
    </source>
</evidence>
<dbReference type="SUPFAM" id="SSF53901">
    <property type="entry name" value="Thiolase-like"/>
    <property type="match status" value="1"/>
</dbReference>
<dbReference type="Proteomes" id="UP000231019">
    <property type="component" value="Unassembled WGS sequence"/>
</dbReference>
<dbReference type="InterPro" id="IPR013747">
    <property type="entry name" value="ACP_syn_III_C"/>
</dbReference>
<dbReference type="Pfam" id="PF08545">
    <property type="entry name" value="ACP_syn_III"/>
    <property type="match status" value="1"/>
</dbReference>
<keyword evidence="2" id="KW-0012">Acyltransferase</keyword>
<dbReference type="GO" id="GO:0006633">
    <property type="term" value="P:fatty acid biosynthetic process"/>
    <property type="evidence" value="ECO:0007669"/>
    <property type="project" value="InterPro"/>
</dbReference>
<gene>
    <name evidence="5" type="ORF">COW36_22425</name>
</gene>
<evidence type="ECO:0000256" key="1">
    <source>
        <dbReference type="ARBA" id="ARBA00022679"/>
    </source>
</evidence>
<keyword evidence="1" id="KW-0808">Transferase</keyword>
<name>A0A2M7FYC5_9BACT</name>
<reference evidence="5 6" key="1">
    <citation type="submission" date="2017-09" db="EMBL/GenBank/DDBJ databases">
        <title>Depth-based differentiation of microbial function through sediment-hosted aquifers and enrichment of novel symbionts in the deep terrestrial subsurface.</title>
        <authorList>
            <person name="Probst A.J."/>
            <person name="Ladd B."/>
            <person name="Jarett J.K."/>
            <person name="Geller-Mcgrath D.E."/>
            <person name="Sieber C.M."/>
            <person name="Emerson J.B."/>
            <person name="Anantharaman K."/>
            <person name="Thomas B.C."/>
            <person name="Malmstrom R."/>
            <person name="Stieglmeier M."/>
            <person name="Klingl A."/>
            <person name="Woyke T."/>
            <person name="Ryan C.M."/>
            <person name="Banfield J.F."/>
        </authorList>
    </citation>
    <scope>NUCLEOTIDE SEQUENCE [LARGE SCALE GENOMIC DNA]</scope>
    <source>
        <strain evidence="5">CG17_big_fil_post_rev_8_21_14_2_50_48_46</strain>
    </source>
</reference>
<dbReference type="PANTHER" id="PTHR34069:SF3">
    <property type="entry name" value="ACYL-COA:ACYL-COA ALKYLTRANSFERASE"/>
    <property type="match status" value="1"/>
</dbReference>
<dbReference type="InterPro" id="IPR013751">
    <property type="entry name" value="ACP_syn_III_N"/>
</dbReference>
<dbReference type="GO" id="GO:0004315">
    <property type="term" value="F:3-oxoacyl-[acyl-carrier-protein] synthase activity"/>
    <property type="evidence" value="ECO:0007669"/>
    <property type="project" value="InterPro"/>
</dbReference>
<evidence type="ECO:0000259" key="3">
    <source>
        <dbReference type="Pfam" id="PF08541"/>
    </source>
</evidence>
<feature type="domain" description="Beta-ketoacyl-[acyl-carrier-protein] synthase III N-terminal" evidence="4">
    <location>
        <begin position="117"/>
        <end position="205"/>
    </location>
</feature>
<dbReference type="AlphaFoldDB" id="A0A2M7FYC5"/>
<evidence type="ECO:0000256" key="2">
    <source>
        <dbReference type="ARBA" id="ARBA00023315"/>
    </source>
</evidence>
<protein>
    <submittedName>
        <fullName evidence="5">3-oxoacyl-ACP synthase III</fullName>
    </submittedName>
</protein>
<dbReference type="Gene3D" id="3.40.47.10">
    <property type="match status" value="2"/>
</dbReference>
<feature type="domain" description="Beta-ketoacyl-[acyl-carrier-protein] synthase III C-terminal" evidence="3">
    <location>
        <begin position="251"/>
        <end position="334"/>
    </location>
</feature>
<dbReference type="InterPro" id="IPR016039">
    <property type="entry name" value="Thiolase-like"/>
</dbReference>
<dbReference type="CDD" id="cd00830">
    <property type="entry name" value="KAS_III"/>
    <property type="match status" value="1"/>
</dbReference>
<dbReference type="EMBL" id="PFFQ01000062">
    <property type="protein sequence ID" value="PIW14228.1"/>
    <property type="molecule type" value="Genomic_DNA"/>
</dbReference>
<dbReference type="Pfam" id="PF08541">
    <property type="entry name" value="ACP_syn_III_C"/>
    <property type="match status" value="1"/>
</dbReference>
<proteinExistence type="predicted"/>
<evidence type="ECO:0000259" key="4">
    <source>
        <dbReference type="Pfam" id="PF08545"/>
    </source>
</evidence>
<organism evidence="5 6">
    <name type="scientific">bacterium (Candidatus Blackallbacteria) CG17_big_fil_post_rev_8_21_14_2_50_48_46</name>
    <dbReference type="NCBI Taxonomy" id="2014261"/>
    <lineage>
        <taxon>Bacteria</taxon>
        <taxon>Candidatus Blackallbacteria</taxon>
    </lineage>
</organism>
<dbReference type="NCBIfam" id="NF006720">
    <property type="entry name" value="PRK09258.1"/>
    <property type="match status" value="1"/>
</dbReference>
<accession>A0A2M7FYC5</accession>
<dbReference type="PANTHER" id="PTHR34069">
    <property type="entry name" value="3-OXOACYL-[ACYL-CARRIER-PROTEIN] SYNTHASE 3"/>
    <property type="match status" value="1"/>
</dbReference>
<dbReference type="GO" id="GO:0044550">
    <property type="term" value="P:secondary metabolite biosynthetic process"/>
    <property type="evidence" value="ECO:0007669"/>
    <property type="project" value="TreeGrafter"/>
</dbReference>
<evidence type="ECO:0000313" key="6">
    <source>
        <dbReference type="Proteomes" id="UP000231019"/>
    </source>
</evidence>